<feature type="compositionally biased region" description="Polar residues" evidence="1">
    <location>
        <begin position="37"/>
        <end position="48"/>
    </location>
</feature>
<feature type="region of interest" description="Disordered" evidence="1">
    <location>
        <begin position="1"/>
        <end position="58"/>
    </location>
</feature>
<proteinExistence type="predicted"/>
<reference evidence="2" key="4">
    <citation type="submission" date="2019-03" db="UniProtKB">
        <authorList>
            <consortium name="EnsemblPlants"/>
        </authorList>
    </citation>
    <scope>IDENTIFICATION</scope>
</reference>
<dbReference type="AlphaFoldDB" id="A0A453H3H0"/>
<name>A0A453H3H0_AEGTS</name>
<reference evidence="2" key="5">
    <citation type="journal article" date="2021" name="G3 (Bethesda)">
        <title>Aegilops tauschii genome assembly Aet v5.0 features greater sequence contiguity and improved annotation.</title>
        <authorList>
            <person name="Wang L."/>
            <person name="Zhu T."/>
            <person name="Rodriguez J.C."/>
            <person name="Deal K.R."/>
            <person name="Dubcovsky J."/>
            <person name="McGuire P.E."/>
            <person name="Lux T."/>
            <person name="Spannagl M."/>
            <person name="Mayer K.F.X."/>
            <person name="Baldrich P."/>
            <person name="Meyers B.C."/>
            <person name="Huo N."/>
            <person name="Gu Y.Q."/>
            <person name="Zhou H."/>
            <person name="Devos K.M."/>
            <person name="Bennetzen J.L."/>
            <person name="Unver T."/>
            <person name="Budak H."/>
            <person name="Gulick P.J."/>
            <person name="Galiba G."/>
            <person name="Kalapos B."/>
            <person name="Nelson D.R."/>
            <person name="Li P."/>
            <person name="You F.M."/>
            <person name="Luo M.C."/>
            <person name="Dvorak J."/>
        </authorList>
    </citation>
    <scope>NUCLEOTIDE SEQUENCE [LARGE SCALE GENOMIC DNA]</scope>
    <source>
        <strain evidence="2">cv. AL8/78</strain>
    </source>
</reference>
<reference evidence="3" key="1">
    <citation type="journal article" date="2014" name="Science">
        <title>Ancient hybridizations among the ancestral genomes of bread wheat.</title>
        <authorList>
            <consortium name="International Wheat Genome Sequencing Consortium,"/>
            <person name="Marcussen T."/>
            <person name="Sandve S.R."/>
            <person name="Heier L."/>
            <person name="Spannagl M."/>
            <person name="Pfeifer M."/>
            <person name="Jakobsen K.S."/>
            <person name="Wulff B.B."/>
            <person name="Steuernagel B."/>
            <person name="Mayer K.F."/>
            <person name="Olsen O.A."/>
        </authorList>
    </citation>
    <scope>NUCLEOTIDE SEQUENCE [LARGE SCALE GENOMIC DNA]</scope>
    <source>
        <strain evidence="3">cv. AL8/78</strain>
    </source>
</reference>
<evidence type="ECO:0000313" key="2">
    <source>
        <dbReference type="EnsemblPlants" id="AET4Gv20048300.8"/>
    </source>
</evidence>
<accession>A0A453H3H0</accession>
<evidence type="ECO:0000313" key="3">
    <source>
        <dbReference type="Proteomes" id="UP000015105"/>
    </source>
</evidence>
<reference evidence="3" key="2">
    <citation type="journal article" date="2017" name="Nat. Plants">
        <title>The Aegilops tauschii genome reveals multiple impacts of transposons.</title>
        <authorList>
            <person name="Zhao G."/>
            <person name="Zou C."/>
            <person name="Li K."/>
            <person name="Wang K."/>
            <person name="Li T."/>
            <person name="Gao L."/>
            <person name="Zhang X."/>
            <person name="Wang H."/>
            <person name="Yang Z."/>
            <person name="Liu X."/>
            <person name="Jiang W."/>
            <person name="Mao L."/>
            <person name="Kong X."/>
            <person name="Jiao Y."/>
            <person name="Jia J."/>
        </authorList>
    </citation>
    <scope>NUCLEOTIDE SEQUENCE [LARGE SCALE GENOMIC DNA]</scope>
    <source>
        <strain evidence="3">cv. AL8/78</strain>
    </source>
</reference>
<dbReference type="EnsemblPlants" id="AET4Gv20048300.8">
    <property type="protein sequence ID" value="AET4Gv20048300.8"/>
    <property type="gene ID" value="AET4Gv20048300"/>
</dbReference>
<organism evidence="2 3">
    <name type="scientific">Aegilops tauschii subsp. strangulata</name>
    <name type="common">Goatgrass</name>
    <dbReference type="NCBI Taxonomy" id="200361"/>
    <lineage>
        <taxon>Eukaryota</taxon>
        <taxon>Viridiplantae</taxon>
        <taxon>Streptophyta</taxon>
        <taxon>Embryophyta</taxon>
        <taxon>Tracheophyta</taxon>
        <taxon>Spermatophyta</taxon>
        <taxon>Magnoliopsida</taxon>
        <taxon>Liliopsida</taxon>
        <taxon>Poales</taxon>
        <taxon>Poaceae</taxon>
        <taxon>BOP clade</taxon>
        <taxon>Pooideae</taxon>
        <taxon>Triticodae</taxon>
        <taxon>Triticeae</taxon>
        <taxon>Triticinae</taxon>
        <taxon>Aegilops</taxon>
    </lineage>
</organism>
<feature type="region of interest" description="Disordered" evidence="1">
    <location>
        <begin position="82"/>
        <end position="106"/>
    </location>
</feature>
<reference evidence="2" key="3">
    <citation type="journal article" date="2017" name="Nature">
        <title>Genome sequence of the progenitor of the wheat D genome Aegilops tauschii.</title>
        <authorList>
            <person name="Luo M.C."/>
            <person name="Gu Y.Q."/>
            <person name="Puiu D."/>
            <person name="Wang H."/>
            <person name="Twardziok S.O."/>
            <person name="Deal K.R."/>
            <person name="Huo N."/>
            <person name="Zhu T."/>
            <person name="Wang L."/>
            <person name="Wang Y."/>
            <person name="McGuire P.E."/>
            <person name="Liu S."/>
            <person name="Long H."/>
            <person name="Ramasamy R.K."/>
            <person name="Rodriguez J.C."/>
            <person name="Van S.L."/>
            <person name="Yuan L."/>
            <person name="Wang Z."/>
            <person name="Xia Z."/>
            <person name="Xiao L."/>
            <person name="Anderson O.D."/>
            <person name="Ouyang S."/>
            <person name="Liang Y."/>
            <person name="Zimin A.V."/>
            <person name="Pertea G."/>
            <person name="Qi P."/>
            <person name="Bennetzen J.L."/>
            <person name="Dai X."/>
            <person name="Dawson M.W."/>
            <person name="Muller H.G."/>
            <person name="Kugler K."/>
            <person name="Rivarola-Duarte L."/>
            <person name="Spannagl M."/>
            <person name="Mayer K.F.X."/>
            <person name="Lu F.H."/>
            <person name="Bevan M.W."/>
            <person name="Leroy P."/>
            <person name="Li P."/>
            <person name="You F.M."/>
            <person name="Sun Q."/>
            <person name="Liu Z."/>
            <person name="Lyons E."/>
            <person name="Wicker T."/>
            <person name="Salzberg S.L."/>
            <person name="Devos K.M."/>
            <person name="Dvorak J."/>
        </authorList>
    </citation>
    <scope>NUCLEOTIDE SEQUENCE [LARGE SCALE GENOMIC DNA]</scope>
    <source>
        <strain evidence="2">cv. AL8/78</strain>
    </source>
</reference>
<dbReference type="Gramene" id="AET4Gv20048300.8">
    <property type="protein sequence ID" value="AET4Gv20048300.8"/>
    <property type="gene ID" value="AET4Gv20048300"/>
</dbReference>
<dbReference type="Proteomes" id="UP000015105">
    <property type="component" value="Chromosome 4D"/>
</dbReference>
<keyword evidence="3" id="KW-1185">Reference proteome</keyword>
<sequence length="106" mass="11048">MAACPAATTARVGAAHGGGLWRRSGRSPSLLARLARGTSTTARASELQQAPAPAPAAVVPTHKVTVHDRERGVVHHFLVPQGPVHSAHRGGAGHHAPLRLPPWLLH</sequence>
<evidence type="ECO:0000256" key="1">
    <source>
        <dbReference type="SAM" id="MobiDB-lite"/>
    </source>
</evidence>
<protein>
    <submittedName>
        <fullName evidence="2">Uncharacterized protein</fullName>
    </submittedName>
</protein>